<evidence type="ECO:0000313" key="2">
    <source>
        <dbReference type="Proteomes" id="UP001519362"/>
    </source>
</evidence>
<protein>
    <submittedName>
        <fullName evidence="1">Uncharacterized protein</fullName>
    </submittedName>
</protein>
<gene>
    <name evidence="1" type="ORF">JOF34_001065</name>
</gene>
<name>A0ABS4ZGR6_9MICO</name>
<dbReference type="EMBL" id="JAGIOL010000001">
    <property type="protein sequence ID" value="MBP2436479.1"/>
    <property type="molecule type" value="Genomic_DNA"/>
</dbReference>
<accession>A0ABS4ZGR6</accession>
<organism evidence="1 2">
    <name type="scientific">Microbacterium amylolyticum</name>
    <dbReference type="NCBI Taxonomy" id="936337"/>
    <lineage>
        <taxon>Bacteria</taxon>
        <taxon>Bacillati</taxon>
        <taxon>Actinomycetota</taxon>
        <taxon>Actinomycetes</taxon>
        <taxon>Micrococcales</taxon>
        <taxon>Microbacteriaceae</taxon>
        <taxon>Microbacterium</taxon>
    </lineage>
</organism>
<proteinExistence type="predicted"/>
<keyword evidence="2" id="KW-1185">Reference proteome</keyword>
<comment type="caution">
    <text evidence="1">The sequence shown here is derived from an EMBL/GenBank/DDBJ whole genome shotgun (WGS) entry which is preliminary data.</text>
</comment>
<reference evidence="1 2" key="1">
    <citation type="submission" date="2021-03" db="EMBL/GenBank/DDBJ databases">
        <title>Sequencing the genomes of 1000 actinobacteria strains.</title>
        <authorList>
            <person name="Klenk H.-P."/>
        </authorList>
    </citation>
    <scope>NUCLEOTIDE SEQUENCE [LARGE SCALE GENOMIC DNA]</scope>
    <source>
        <strain evidence="1 2">DSM 24221</strain>
    </source>
</reference>
<dbReference type="Proteomes" id="UP001519362">
    <property type="component" value="Unassembled WGS sequence"/>
</dbReference>
<sequence length="61" mass="6855">MEAVAPIALESHVALCTPATTLFAEGGVPDVPNRWRQPYILPTLWTNYFPVTYVDHIDAVW</sequence>
<evidence type="ECO:0000313" key="1">
    <source>
        <dbReference type="EMBL" id="MBP2436479.1"/>
    </source>
</evidence>